<organism evidence="1 2">
    <name type="scientific">Acidiplasma aeolicum</name>
    <dbReference type="NCBI Taxonomy" id="507754"/>
    <lineage>
        <taxon>Archaea</taxon>
        <taxon>Methanobacteriati</taxon>
        <taxon>Thermoplasmatota</taxon>
        <taxon>Thermoplasmata</taxon>
        <taxon>Thermoplasmatales</taxon>
        <taxon>Ferroplasmaceae</taxon>
        <taxon>Acidiplasma</taxon>
    </lineage>
</organism>
<name>A0A0P9CNA2_9ARCH</name>
<dbReference type="AlphaFoldDB" id="A0A0P9CNA2"/>
<dbReference type="PATRIC" id="fig|507754.4.peg.1000"/>
<dbReference type="Proteomes" id="UP000050515">
    <property type="component" value="Unassembled WGS sequence"/>
</dbReference>
<proteinExistence type="predicted"/>
<protein>
    <submittedName>
        <fullName evidence="1">Uncharacterized protein</fullName>
    </submittedName>
</protein>
<gene>
    <name evidence="1" type="ORF">SE19_01475</name>
</gene>
<reference evidence="1 2" key="1">
    <citation type="submission" date="2015-09" db="EMBL/GenBank/DDBJ databases">
        <title>Draft genome sequence of Acidiplasma aeolicum DSM 18409.</title>
        <authorList>
            <person name="Hemp J."/>
        </authorList>
    </citation>
    <scope>NUCLEOTIDE SEQUENCE [LARGE SCALE GENOMIC DNA]</scope>
    <source>
        <strain evidence="1 2">V</strain>
    </source>
</reference>
<dbReference type="RefSeq" id="WP_054963896.1">
    <property type="nucleotide sequence ID" value="NZ_LJCQ01000089.1"/>
</dbReference>
<evidence type="ECO:0000313" key="1">
    <source>
        <dbReference type="EMBL" id="KPV47343.1"/>
    </source>
</evidence>
<accession>A0A0P9CNA2</accession>
<comment type="caution">
    <text evidence="1">The sequence shown here is derived from an EMBL/GenBank/DDBJ whole genome shotgun (WGS) entry which is preliminary data.</text>
</comment>
<evidence type="ECO:0000313" key="2">
    <source>
        <dbReference type="Proteomes" id="UP000050515"/>
    </source>
</evidence>
<dbReference type="EMBL" id="LJCQ01000089">
    <property type="protein sequence ID" value="KPV47343.1"/>
    <property type="molecule type" value="Genomic_DNA"/>
</dbReference>
<sequence>MDSETPEGLRLLYDLLVKASEYPGESPHNPRNLYNWGEKLKALHGVLSAYHDQEYLQEYRLMRKQIVEVSRNYPSSRYISDGYELLYEWLASIARLYTRLGLMIPENLTYSEGGDEGI</sequence>